<keyword evidence="1" id="KW-0624">Polysaccharide degradation</keyword>
<gene>
    <name evidence="1" type="primary">xynC1</name>
    <name evidence="1" type="ORF">PIL02S_05294</name>
</gene>
<name>A0A2W0CC71_9BACL</name>
<keyword evidence="1" id="KW-0326">Glycosidase</keyword>
<comment type="caution">
    <text evidence="1">The sequence shown here is derived from an EMBL/GenBank/DDBJ whole genome shotgun (WGS) entry which is preliminary data.</text>
</comment>
<dbReference type="GO" id="GO:0008810">
    <property type="term" value="F:cellulase activity"/>
    <property type="evidence" value="ECO:0007669"/>
    <property type="project" value="UniProtKB-EC"/>
</dbReference>
<accession>A0A2W0CC71</accession>
<evidence type="ECO:0000313" key="1">
    <source>
        <dbReference type="EMBL" id="PYY25925.1"/>
    </source>
</evidence>
<evidence type="ECO:0000313" key="2">
    <source>
        <dbReference type="Proteomes" id="UP000247459"/>
    </source>
</evidence>
<keyword evidence="1" id="KW-0378">Hydrolase</keyword>
<dbReference type="EC" id="3.2.1.4" evidence="1"/>
<sequence length="114" mass="12010">MEAANDNKNNWQREVATAKKAIENGAIVFASPWNPPSDMTEIFTLGITSGNGSTYEAESTTNLTGAAVANSFSGYTGTGYVRFQNASGSAVQWNTILIGSTGNITGKTAQIRQV</sequence>
<dbReference type="EMBL" id="PRLG01000029">
    <property type="protein sequence ID" value="PYY25925.1"/>
    <property type="molecule type" value="Genomic_DNA"/>
</dbReference>
<dbReference type="RefSeq" id="WP_110822048.1">
    <property type="nucleotide sequence ID" value="NZ_PRLG01000029.1"/>
</dbReference>
<dbReference type="Gene3D" id="3.20.20.80">
    <property type="entry name" value="Glycosidases"/>
    <property type="match status" value="1"/>
</dbReference>
<keyword evidence="1" id="KW-0119">Carbohydrate metabolism</keyword>
<dbReference type="OrthoDB" id="9806701at2"/>
<dbReference type="AlphaFoldDB" id="A0A2W0CC71"/>
<dbReference type="GO" id="GO:0045493">
    <property type="term" value="P:xylan catabolic process"/>
    <property type="evidence" value="ECO:0007669"/>
    <property type="project" value="UniProtKB-KW"/>
</dbReference>
<organism evidence="1 2">
    <name type="scientific">Paenibacillus illinoisensis</name>
    <dbReference type="NCBI Taxonomy" id="59845"/>
    <lineage>
        <taxon>Bacteria</taxon>
        <taxon>Bacillati</taxon>
        <taxon>Bacillota</taxon>
        <taxon>Bacilli</taxon>
        <taxon>Bacillales</taxon>
        <taxon>Paenibacillaceae</taxon>
        <taxon>Paenibacillus</taxon>
    </lineage>
</organism>
<reference evidence="1 2" key="1">
    <citation type="submission" date="2018-01" db="EMBL/GenBank/DDBJ databases">
        <title>Genome sequence of the PGP bacterium Paenibacillus illinoisensis E3.</title>
        <authorList>
            <person name="Rolli E."/>
            <person name="Marasco R."/>
            <person name="Bessem C."/>
            <person name="Michoud G."/>
            <person name="Gaiarsa S."/>
            <person name="Borin S."/>
            <person name="Daffonchio D."/>
        </authorList>
    </citation>
    <scope>NUCLEOTIDE SEQUENCE [LARGE SCALE GENOMIC DNA]</scope>
    <source>
        <strain evidence="1 2">E3</strain>
    </source>
</reference>
<protein>
    <submittedName>
        <fullName evidence="1">Glucuronoxylanase XynC</fullName>
        <ecNumber evidence="1">3.2.1.4</ecNumber>
    </submittedName>
</protein>
<dbReference type="Proteomes" id="UP000247459">
    <property type="component" value="Unassembled WGS sequence"/>
</dbReference>
<proteinExistence type="predicted"/>
<keyword evidence="1" id="KW-0858">Xylan degradation</keyword>